<reference evidence="9 10" key="1">
    <citation type="submission" date="2018-11" db="EMBL/GenBank/DDBJ databases">
        <title>Sequencing the genomes of 1000 actinobacteria strains.</title>
        <authorList>
            <person name="Klenk H.-P."/>
        </authorList>
    </citation>
    <scope>NUCLEOTIDE SEQUENCE [LARGE SCALE GENOMIC DNA]</scope>
    <source>
        <strain evidence="9 10">DSM 14418</strain>
    </source>
</reference>
<feature type="transmembrane region" description="Helical" evidence="7">
    <location>
        <begin position="81"/>
        <end position="99"/>
    </location>
</feature>
<evidence type="ECO:0000256" key="2">
    <source>
        <dbReference type="ARBA" id="ARBA00022448"/>
    </source>
</evidence>
<keyword evidence="4 7" id="KW-0812">Transmembrane</keyword>
<keyword evidence="5 7" id="KW-1133">Transmembrane helix</keyword>
<dbReference type="Proteomes" id="UP000280726">
    <property type="component" value="Unassembled WGS sequence"/>
</dbReference>
<evidence type="ECO:0000256" key="4">
    <source>
        <dbReference type="ARBA" id="ARBA00022692"/>
    </source>
</evidence>
<organism evidence="9 10">
    <name type="scientific">Georgenia muralis</name>
    <dbReference type="NCBI Taxonomy" id="154117"/>
    <lineage>
        <taxon>Bacteria</taxon>
        <taxon>Bacillati</taxon>
        <taxon>Actinomycetota</taxon>
        <taxon>Actinomycetes</taxon>
        <taxon>Micrococcales</taxon>
        <taxon>Bogoriellaceae</taxon>
        <taxon>Georgenia</taxon>
    </lineage>
</organism>
<protein>
    <submittedName>
        <fullName evidence="9">ABC-type nitrate/sulfonate/bicarbonate transport system permease component</fullName>
    </submittedName>
</protein>
<feature type="transmembrane region" description="Helical" evidence="7">
    <location>
        <begin position="139"/>
        <end position="159"/>
    </location>
</feature>
<dbReference type="CDD" id="cd06261">
    <property type="entry name" value="TM_PBP2"/>
    <property type="match status" value="1"/>
</dbReference>
<evidence type="ECO:0000256" key="5">
    <source>
        <dbReference type="ARBA" id="ARBA00022989"/>
    </source>
</evidence>
<evidence type="ECO:0000256" key="1">
    <source>
        <dbReference type="ARBA" id="ARBA00004651"/>
    </source>
</evidence>
<feature type="domain" description="ABC transmembrane type-1" evidence="8">
    <location>
        <begin position="86"/>
        <end position="268"/>
    </location>
</feature>
<evidence type="ECO:0000313" key="10">
    <source>
        <dbReference type="Proteomes" id="UP000280726"/>
    </source>
</evidence>
<dbReference type="AlphaFoldDB" id="A0A3N4Z111"/>
<accession>A0A3N4Z111</accession>
<name>A0A3N4Z111_9MICO</name>
<keyword evidence="2" id="KW-0813">Transport</keyword>
<dbReference type="SUPFAM" id="SSF161098">
    <property type="entry name" value="MetI-like"/>
    <property type="match status" value="1"/>
</dbReference>
<feature type="transmembrane region" description="Helical" evidence="7">
    <location>
        <begin position="237"/>
        <end position="262"/>
    </location>
</feature>
<evidence type="ECO:0000256" key="3">
    <source>
        <dbReference type="ARBA" id="ARBA00022475"/>
    </source>
</evidence>
<comment type="caution">
    <text evidence="9">The sequence shown here is derived from an EMBL/GenBank/DDBJ whole genome shotgun (WGS) entry which is preliminary data.</text>
</comment>
<gene>
    <name evidence="9" type="ORF">EDD32_1429</name>
</gene>
<feature type="transmembrane region" description="Helical" evidence="7">
    <location>
        <begin position="111"/>
        <end position="133"/>
    </location>
</feature>
<evidence type="ECO:0000256" key="6">
    <source>
        <dbReference type="ARBA" id="ARBA00023136"/>
    </source>
</evidence>
<dbReference type="PANTHER" id="PTHR30151">
    <property type="entry name" value="ALKANE SULFONATE ABC TRANSPORTER-RELATED, MEMBRANE SUBUNIT"/>
    <property type="match status" value="1"/>
</dbReference>
<feature type="transmembrane region" description="Helical" evidence="7">
    <location>
        <begin position="189"/>
        <end position="217"/>
    </location>
</feature>
<proteinExistence type="predicted"/>
<evidence type="ECO:0000256" key="7">
    <source>
        <dbReference type="SAM" id="Phobius"/>
    </source>
</evidence>
<sequence length="274" mass="27841">MGAIRRWSAGAGRASGALAVVAFVSLWWLATATVLAPVGRAPGGEVGTFPTPGQIVAKLVEDGAAFHWRNLSLTLAEAGQGYLWGNGVALLLAALVLLAPRAEGVVTQVAVVSYSVPTVAIGPVVALVVGAPATGEPSGTAVFLAAMSVFFTTLTGALAGMRAADRASLDLVTVYGGTRWHRLVKVQAVAALPSIMTALRIAVPAAFLGAIIGEYVGQVDRGLGPVMVNAQQSLEVARLWGVALLSGLVAGAGFVLVGRLGALVTPWARDGRTS</sequence>
<dbReference type="InterPro" id="IPR035906">
    <property type="entry name" value="MetI-like_sf"/>
</dbReference>
<dbReference type="Pfam" id="PF00528">
    <property type="entry name" value="BPD_transp_1"/>
    <property type="match status" value="1"/>
</dbReference>
<keyword evidence="6 7" id="KW-0472">Membrane</keyword>
<dbReference type="GO" id="GO:0005886">
    <property type="term" value="C:plasma membrane"/>
    <property type="evidence" value="ECO:0007669"/>
    <property type="project" value="UniProtKB-SubCell"/>
</dbReference>
<evidence type="ECO:0000259" key="8">
    <source>
        <dbReference type="Pfam" id="PF00528"/>
    </source>
</evidence>
<evidence type="ECO:0000313" key="9">
    <source>
        <dbReference type="EMBL" id="RPF26969.1"/>
    </source>
</evidence>
<dbReference type="InterPro" id="IPR000515">
    <property type="entry name" value="MetI-like"/>
</dbReference>
<dbReference type="GO" id="GO:0055085">
    <property type="term" value="P:transmembrane transport"/>
    <property type="evidence" value="ECO:0007669"/>
    <property type="project" value="InterPro"/>
</dbReference>
<dbReference type="RefSeq" id="WP_246006023.1">
    <property type="nucleotide sequence ID" value="NZ_RKRA01000001.1"/>
</dbReference>
<keyword evidence="3" id="KW-1003">Cell membrane</keyword>
<dbReference type="PANTHER" id="PTHR30151:SF20">
    <property type="entry name" value="ABC TRANSPORTER PERMEASE PROTEIN HI_0355-RELATED"/>
    <property type="match status" value="1"/>
</dbReference>
<comment type="subcellular location">
    <subcellularLocation>
        <location evidence="1">Cell membrane</location>
        <topology evidence="1">Multi-pass membrane protein</topology>
    </subcellularLocation>
</comment>
<dbReference type="EMBL" id="RKRA01000001">
    <property type="protein sequence ID" value="RPF26969.1"/>
    <property type="molecule type" value="Genomic_DNA"/>
</dbReference>
<dbReference type="Gene3D" id="1.10.3720.10">
    <property type="entry name" value="MetI-like"/>
    <property type="match status" value="1"/>
</dbReference>
<feature type="transmembrane region" description="Helical" evidence="7">
    <location>
        <begin position="12"/>
        <end position="30"/>
    </location>
</feature>
<keyword evidence="10" id="KW-1185">Reference proteome</keyword>